<comment type="caution">
    <text evidence="13">The sequence shown here is derived from an EMBL/GenBank/DDBJ whole genome shotgun (WGS) entry which is preliminary data.</text>
</comment>
<gene>
    <name evidence="13" type="primary">infB</name>
    <name evidence="13" type="ORF">Hypma_011468</name>
</gene>
<comment type="subcellular location">
    <subcellularLocation>
        <location evidence="1">Mitochondrion</location>
    </subcellularLocation>
</comment>
<evidence type="ECO:0000256" key="6">
    <source>
        <dbReference type="ARBA" id="ARBA00022946"/>
    </source>
</evidence>
<dbReference type="InterPro" id="IPR005225">
    <property type="entry name" value="Small_GTP-bd"/>
</dbReference>
<dbReference type="GO" id="GO:0005739">
    <property type="term" value="C:mitochondrion"/>
    <property type="evidence" value="ECO:0007669"/>
    <property type="project" value="UniProtKB-SubCell"/>
</dbReference>
<name>A0A369JI22_HYPMA</name>
<dbReference type="SUPFAM" id="SSF52540">
    <property type="entry name" value="P-loop containing nucleoside triphosphate hydrolases"/>
    <property type="match status" value="1"/>
</dbReference>
<feature type="compositionally biased region" description="Low complexity" evidence="11">
    <location>
        <begin position="72"/>
        <end position="98"/>
    </location>
</feature>
<dbReference type="FunCoup" id="A0A369JI22">
    <property type="interactions" value="452"/>
</dbReference>
<dbReference type="InterPro" id="IPR000178">
    <property type="entry name" value="TF_IF2_bacterial-like"/>
</dbReference>
<feature type="compositionally biased region" description="Polar residues" evidence="11">
    <location>
        <begin position="172"/>
        <end position="195"/>
    </location>
</feature>
<evidence type="ECO:0000256" key="8">
    <source>
        <dbReference type="ARBA" id="ARBA00023134"/>
    </source>
</evidence>
<sequence>MHRHRKAWRLVQSSCSQSRSAATAAQTKDQVRTASCPPALPSHPISINPSADTGKQRGTDKWFRPPPPRPPLLAARPTDTRLKPTSPSSSTKPQQLSKASPPVDALNKWARNTPVSSSHVPHRDESALSHENIPPSRSDPRLQRDVAPHQDPLATSKSASRQSMSSAQQGSHTSHQRQSLMERTFGSRPSINSGVSEPPIRTRSERDIPWRSPSKIDPPTLASRYVRSERPSRTAFKERGSLLSKIRQNAYPTDSMQPVQIPNSNKVKKTKVVEKRASADVYIPSTVSVGTLARLLGVRLEQLQRQMRQAGMAEEAEYDHVLTSDYAVLLAEEFGRHPIVNDEAAFDVYPPPPHSHPSCLESRPPVVTIMGHVDHGKTTLLDSLRSSSVAKGEAGGITQHIGAFSVPVPATSSNVDGPRSITFLDTPGHAAFSAMRARGAGVTDIIVLVVAADDGIMPQTKEVINLIKKEASKTGVVVAINKVDKPGVDVDAVQKALMAEDLQLEVFGGDIPSVEVSGLSGQGLPTLVETLSAIAEMQDLRAEKDGPIQGYVLESKVHKGLGPVATVLVLRGCLKPGSHIISGVSHAKVRAMNDSTGASVKEAYPGTAITVSGWKSLPNAGDEVLQGTETEVKKAVANRVRKAEIEATLVDVEAINSTRRQERERRELELEIGDLAKEFPSQSTSQPTEKGPKQLRLIIKADVSGSAEAVEGALQGIGNKEAVTRVVSSSVGDISESDVMMAKAVGGTIVGFSVSTPRAIETLAAQNDVPIVTSNVIYRLMDSIKERVIGLLPVIIETRVTGEAVVLQLFDIQLKAKQTKTVAGCRVVNGVVEKGKFARLVRNGDIIHEGMLDTVRIMKKDVTEVRKGTECGLCFGTTFADLQEGDVIQVYEKLEKPGVL</sequence>
<evidence type="ECO:0000256" key="4">
    <source>
        <dbReference type="ARBA" id="ARBA00022741"/>
    </source>
</evidence>
<dbReference type="FunFam" id="3.40.50.10050:FF:000001">
    <property type="entry name" value="Translation initiation factor IF-2"/>
    <property type="match status" value="1"/>
</dbReference>
<evidence type="ECO:0000256" key="2">
    <source>
        <dbReference type="ARBA" id="ARBA00007733"/>
    </source>
</evidence>
<keyword evidence="3 13" id="KW-0396">Initiation factor</keyword>
<keyword evidence="4" id="KW-0547">Nucleotide-binding</keyword>
<feature type="compositionally biased region" description="Basic and acidic residues" evidence="11">
    <location>
        <begin position="138"/>
        <end position="148"/>
    </location>
</feature>
<accession>A0A369JI22</accession>
<dbReference type="SUPFAM" id="SSF52156">
    <property type="entry name" value="Initiation factor IF2/eIF5b, domain 3"/>
    <property type="match status" value="1"/>
</dbReference>
<dbReference type="NCBIfam" id="TIGR00231">
    <property type="entry name" value="small_GTP"/>
    <property type="match status" value="1"/>
</dbReference>
<evidence type="ECO:0000259" key="12">
    <source>
        <dbReference type="PROSITE" id="PS51722"/>
    </source>
</evidence>
<dbReference type="Gene3D" id="3.40.50.300">
    <property type="entry name" value="P-loop containing nucleotide triphosphate hydrolases"/>
    <property type="match status" value="1"/>
</dbReference>
<comment type="similarity">
    <text evidence="2">Belongs to the TRAFAC class translation factor GTPase superfamily. Classic translation factor GTPase family. IF-2 subfamily.</text>
</comment>
<evidence type="ECO:0000256" key="9">
    <source>
        <dbReference type="ARBA" id="ARBA00025162"/>
    </source>
</evidence>
<dbReference type="OrthoDB" id="361630at2759"/>
<dbReference type="SUPFAM" id="SSF50447">
    <property type="entry name" value="Translation proteins"/>
    <property type="match status" value="2"/>
</dbReference>
<dbReference type="CDD" id="cd03692">
    <property type="entry name" value="mtIF2_IVc"/>
    <property type="match status" value="1"/>
</dbReference>
<dbReference type="PANTHER" id="PTHR43381">
    <property type="entry name" value="TRANSLATION INITIATION FACTOR IF-2-RELATED"/>
    <property type="match status" value="1"/>
</dbReference>
<dbReference type="CDD" id="cd03702">
    <property type="entry name" value="IF2_mtIF2_II"/>
    <property type="match status" value="1"/>
</dbReference>
<dbReference type="InParanoid" id="A0A369JI22"/>
<dbReference type="Gene3D" id="2.40.30.10">
    <property type="entry name" value="Translation factors"/>
    <property type="match status" value="2"/>
</dbReference>
<proteinExistence type="inferred from homology"/>
<dbReference type="InterPro" id="IPR027417">
    <property type="entry name" value="P-loop_NTPase"/>
</dbReference>
<comment type="function">
    <text evidence="9">One of the essential components for the initiation of protein synthesis. Protects formylmethionyl-tRNA from spontaneous hydrolysis and promotes its binding to the 30S ribosomal subunits. Also involved in the hydrolysis of GTP during the formation of the 70S ribosomal complex.</text>
</comment>
<dbReference type="Gene3D" id="3.40.50.10050">
    <property type="entry name" value="Translation initiation factor IF- 2, domain 3"/>
    <property type="match status" value="1"/>
</dbReference>
<dbReference type="NCBIfam" id="TIGR00487">
    <property type="entry name" value="IF-2"/>
    <property type="match status" value="1"/>
</dbReference>
<evidence type="ECO:0000256" key="5">
    <source>
        <dbReference type="ARBA" id="ARBA00022917"/>
    </source>
</evidence>
<dbReference type="InterPro" id="IPR015760">
    <property type="entry name" value="TIF_IF2"/>
</dbReference>
<dbReference type="Pfam" id="PF00009">
    <property type="entry name" value="GTP_EFTU"/>
    <property type="match status" value="1"/>
</dbReference>
<organism evidence="13 14">
    <name type="scientific">Hypsizygus marmoreus</name>
    <name type="common">White beech mushroom</name>
    <name type="synonym">Agaricus marmoreus</name>
    <dbReference type="NCBI Taxonomy" id="39966"/>
    <lineage>
        <taxon>Eukaryota</taxon>
        <taxon>Fungi</taxon>
        <taxon>Dikarya</taxon>
        <taxon>Basidiomycota</taxon>
        <taxon>Agaricomycotina</taxon>
        <taxon>Agaricomycetes</taxon>
        <taxon>Agaricomycetidae</taxon>
        <taxon>Agaricales</taxon>
        <taxon>Tricholomatineae</taxon>
        <taxon>Lyophyllaceae</taxon>
        <taxon>Hypsizygus</taxon>
    </lineage>
</organism>
<dbReference type="InterPro" id="IPR023115">
    <property type="entry name" value="TIF_IF2_dom3"/>
</dbReference>
<keyword evidence="5" id="KW-0648">Protein biosynthesis</keyword>
<protein>
    <recommendedName>
        <fullName evidence="10">Translation initiation factor IF-2, mitochondrial</fullName>
    </recommendedName>
</protein>
<keyword evidence="7" id="KW-0496">Mitochondrion</keyword>
<dbReference type="GO" id="GO:0003924">
    <property type="term" value="F:GTPase activity"/>
    <property type="evidence" value="ECO:0007669"/>
    <property type="project" value="InterPro"/>
</dbReference>
<feature type="compositionally biased region" description="Basic and acidic residues" evidence="11">
    <location>
        <begin position="200"/>
        <end position="209"/>
    </location>
</feature>
<dbReference type="InterPro" id="IPR036925">
    <property type="entry name" value="TIF_IF2_dom3_sf"/>
</dbReference>
<evidence type="ECO:0000256" key="7">
    <source>
        <dbReference type="ARBA" id="ARBA00023128"/>
    </source>
</evidence>
<dbReference type="FunFam" id="3.40.50.300:FF:000019">
    <property type="entry name" value="Translation initiation factor IF-2"/>
    <property type="match status" value="1"/>
</dbReference>
<dbReference type="AlphaFoldDB" id="A0A369JI22"/>
<keyword evidence="8" id="KW-0342">GTP-binding</keyword>
<evidence type="ECO:0000256" key="11">
    <source>
        <dbReference type="SAM" id="MobiDB-lite"/>
    </source>
</evidence>
<dbReference type="GO" id="GO:0005525">
    <property type="term" value="F:GTP binding"/>
    <property type="evidence" value="ECO:0007669"/>
    <property type="project" value="UniProtKB-KW"/>
</dbReference>
<feature type="compositionally biased region" description="Basic and acidic residues" evidence="11">
    <location>
        <begin position="54"/>
        <end position="63"/>
    </location>
</feature>
<dbReference type="InterPro" id="IPR009000">
    <property type="entry name" value="Transl_B-barrel_sf"/>
</dbReference>
<dbReference type="PROSITE" id="PS51722">
    <property type="entry name" value="G_TR_2"/>
    <property type="match status" value="1"/>
</dbReference>
<dbReference type="Pfam" id="PF11987">
    <property type="entry name" value="IF-2"/>
    <property type="match status" value="1"/>
</dbReference>
<dbReference type="PANTHER" id="PTHR43381:SF20">
    <property type="entry name" value="TRANSLATION INITIATION FACTOR IF-2, MITOCHONDRIAL"/>
    <property type="match status" value="1"/>
</dbReference>
<dbReference type="EMBL" id="LUEZ02000055">
    <property type="protein sequence ID" value="RDB20952.1"/>
    <property type="molecule type" value="Genomic_DNA"/>
</dbReference>
<evidence type="ECO:0000256" key="10">
    <source>
        <dbReference type="ARBA" id="ARBA00044200"/>
    </source>
</evidence>
<evidence type="ECO:0000256" key="3">
    <source>
        <dbReference type="ARBA" id="ARBA00022540"/>
    </source>
</evidence>
<dbReference type="FunFam" id="2.40.30.10:FF:000008">
    <property type="entry name" value="Translation initiation factor IF-2"/>
    <property type="match status" value="1"/>
</dbReference>
<reference evidence="13" key="1">
    <citation type="submission" date="2018-04" db="EMBL/GenBank/DDBJ databases">
        <title>Whole genome sequencing of Hypsizygus marmoreus.</title>
        <authorList>
            <person name="Choi I.-G."/>
            <person name="Min B."/>
            <person name="Kim J.-G."/>
            <person name="Kim S."/>
            <person name="Oh Y.-L."/>
            <person name="Kong W.-S."/>
            <person name="Park H."/>
            <person name="Jeong J."/>
            <person name="Song E.-S."/>
        </authorList>
    </citation>
    <scope>NUCLEOTIDE SEQUENCE [LARGE SCALE GENOMIC DNA]</scope>
    <source>
        <strain evidence="13">51987-8</strain>
    </source>
</reference>
<dbReference type="GO" id="GO:0003743">
    <property type="term" value="F:translation initiation factor activity"/>
    <property type="evidence" value="ECO:0007669"/>
    <property type="project" value="UniProtKB-KW"/>
</dbReference>
<dbReference type="InterPro" id="IPR053905">
    <property type="entry name" value="EF-G-like_DII"/>
</dbReference>
<feature type="compositionally biased region" description="Low complexity" evidence="11">
    <location>
        <begin position="154"/>
        <end position="171"/>
    </location>
</feature>
<dbReference type="InterPro" id="IPR000795">
    <property type="entry name" value="T_Tr_GTP-bd_dom"/>
</dbReference>
<dbReference type="STRING" id="39966.A0A369JI22"/>
<evidence type="ECO:0000313" key="14">
    <source>
        <dbReference type="Proteomes" id="UP000076154"/>
    </source>
</evidence>
<feature type="region of interest" description="Disordered" evidence="11">
    <location>
        <begin position="1"/>
        <end position="233"/>
    </location>
</feature>
<dbReference type="PRINTS" id="PR00315">
    <property type="entry name" value="ELONGATNFCT"/>
</dbReference>
<dbReference type="CDD" id="cd01887">
    <property type="entry name" value="IF2_eIF5B"/>
    <property type="match status" value="1"/>
</dbReference>
<evidence type="ECO:0000256" key="1">
    <source>
        <dbReference type="ARBA" id="ARBA00004173"/>
    </source>
</evidence>
<feature type="compositionally biased region" description="Low complexity" evidence="11">
    <location>
        <begin position="12"/>
        <end position="26"/>
    </location>
</feature>
<dbReference type="InterPro" id="IPR044145">
    <property type="entry name" value="IF2_II"/>
</dbReference>
<feature type="domain" description="Tr-type G" evidence="12">
    <location>
        <begin position="362"/>
        <end position="541"/>
    </location>
</feature>
<keyword evidence="6" id="KW-0809">Transit peptide</keyword>
<dbReference type="Pfam" id="PF22042">
    <property type="entry name" value="EF-G_D2"/>
    <property type="match status" value="1"/>
</dbReference>
<evidence type="ECO:0000313" key="13">
    <source>
        <dbReference type="EMBL" id="RDB20952.1"/>
    </source>
</evidence>
<keyword evidence="14" id="KW-1185">Reference proteome</keyword>
<dbReference type="Proteomes" id="UP000076154">
    <property type="component" value="Unassembled WGS sequence"/>
</dbReference>